<feature type="region of interest" description="Disordered" evidence="8">
    <location>
        <begin position="38"/>
        <end position="57"/>
    </location>
</feature>
<dbReference type="InterPro" id="IPR029063">
    <property type="entry name" value="SAM-dependent_MTases_sf"/>
</dbReference>
<accession>A0A4E0RTR7</accession>
<organism evidence="9 10">
    <name type="scientific">Fasciola hepatica</name>
    <name type="common">Liver fluke</name>
    <dbReference type="NCBI Taxonomy" id="6192"/>
    <lineage>
        <taxon>Eukaryota</taxon>
        <taxon>Metazoa</taxon>
        <taxon>Spiralia</taxon>
        <taxon>Lophotrochozoa</taxon>
        <taxon>Platyhelminthes</taxon>
        <taxon>Trematoda</taxon>
        <taxon>Digenea</taxon>
        <taxon>Plagiorchiida</taxon>
        <taxon>Echinostomata</taxon>
        <taxon>Echinostomatoidea</taxon>
        <taxon>Fasciolidae</taxon>
        <taxon>Fasciola</taxon>
    </lineage>
</organism>
<comment type="caution">
    <text evidence="9">The sequence shown here is derived from an EMBL/GenBank/DDBJ whole genome shotgun (WGS) entry which is preliminary data.</text>
</comment>
<evidence type="ECO:0000256" key="3">
    <source>
        <dbReference type="ARBA" id="ARBA00047418"/>
    </source>
</evidence>
<comment type="catalytic activity">
    <reaction evidence="4">
        <text>a 5'-end (N(7)-methyl 5'-triphosphoguanosine)-ribonucleoside in snoRNA + S-adenosyl-L-methionine = a 5'-end (N(2),N(7)-dimethyl 5'-triphosphoguanosine)-ribonucleoside in snoRNA + S-adenosyl-L-homocysteine + H(+)</text>
        <dbReference type="Rhea" id="RHEA:78475"/>
        <dbReference type="Rhea" id="RHEA-COMP:19086"/>
        <dbReference type="Rhea" id="RHEA-COMP:19088"/>
        <dbReference type="ChEBI" id="CHEBI:15378"/>
        <dbReference type="ChEBI" id="CHEBI:57856"/>
        <dbReference type="ChEBI" id="CHEBI:59789"/>
        <dbReference type="ChEBI" id="CHEBI:156461"/>
        <dbReference type="ChEBI" id="CHEBI:172880"/>
    </reaction>
    <physiologicalReaction direction="left-to-right" evidence="4">
        <dbReference type="Rhea" id="RHEA:78476"/>
    </physiologicalReaction>
</comment>
<dbReference type="PANTHER" id="PTHR14741">
    <property type="entry name" value="S-ADENOSYLMETHIONINE-DEPENDENT METHYLTRANSFERASE RELATED"/>
    <property type="match status" value="1"/>
</dbReference>
<evidence type="ECO:0000256" key="8">
    <source>
        <dbReference type="SAM" id="MobiDB-lite"/>
    </source>
</evidence>
<evidence type="ECO:0000256" key="7">
    <source>
        <dbReference type="ARBA" id="ARBA00049790"/>
    </source>
</evidence>
<dbReference type="InterPro" id="IPR019012">
    <property type="entry name" value="RNA_cap_Gua-N2-MeTrfase"/>
</dbReference>
<name>A0A4E0RTR7_FASHE</name>
<dbReference type="GO" id="GO:0005634">
    <property type="term" value="C:nucleus"/>
    <property type="evidence" value="ECO:0007669"/>
    <property type="project" value="TreeGrafter"/>
</dbReference>
<comment type="catalytic activity">
    <reaction evidence="6">
        <text>a 5'-end (N(7)-methyl 5'-triphosphoguanosine)-ribonucleoside in snRNA + S-adenosyl-L-methionine = a 5'-end (N(2),N(7)-dimethyl 5'-triphosphoguanosine)-ribonucleoside in snRNA + S-adenosyl-L-homocysteine + H(+)</text>
        <dbReference type="Rhea" id="RHEA:78471"/>
        <dbReference type="Rhea" id="RHEA-COMP:19085"/>
        <dbReference type="Rhea" id="RHEA-COMP:19087"/>
        <dbReference type="ChEBI" id="CHEBI:15378"/>
        <dbReference type="ChEBI" id="CHEBI:57856"/>
        <dbReference type="ChEBI" id="CHEBI:59789"/>
        <dbReference type="ChEBI" id="CHEBI:156461"/>
        <dbReference type="ChEBI" id="CHEBI:172880"/>
    </reaction>
    <physiologicalReaction direction="left-to-right" evidence="6">
        <dbReference type="Rhea" id="RHEA:78472"/>
    </physiologicalReaction>
</comment>
<comment type="similarity">
    <text evidence="2">Belongs to the methyltransferase superfamily. Trimethylguanosine synthase family.</text>
</comment>
<proteinExistence type="inferred from homology"/>
<dbReference type="SUPFAM" id="SSF53335">
    <property type="entry name" value="S-adenosyl-L-methionine-dependent methyltransferases"/>
    <property type="match status" value="1"/>
</dbReference>
<evidence type="ECO:0000256" key="5">
    <source>
        <dbReference type="ARBA" id="ARBA00048763"/>
    </source>
</evidence>
<evidence type="ECO:0000313" key="9">
    <source>
        <dbReference type="EMBL" id="THD24147.1"/>
    </source>
</evidence>
<evidence type="ECO:0000256" key="4">
    <source>
        <dbReference type="ARBA" id="ARBA00048740"/>
    </source>
</evidence>
<protein>
    <recommendedName>
        <fullName evidence="1">Trimethylguanosine synthase</fullName>
    </recommendedName>
    <alternativeName>
        <fullName evidence="7">Cap-specific guanine-N(2) methyltransferase</fullName>
    </alternativeName>
</protein>
<evidence type="ECO:0000256" key="1">
    <source>
        <dbReference type="ARBA" id="ARBA00018517"/>
    </source>
</evidence>
<keyword evidence="10" id="KW-1185">Reference proteome</keyword>
<comment type="catalytic activity">
    <reaction evidence="3">
        <text>a 5'-end (N(2),N(7)-dimethyl 5'-triphosphoguanosine)-ribonucleoside in snoRNA + S-adenosyl-L-methionine = a 5'-end (N(2),N(2),N(7)-trimethyl 5'-triphosphoguanosine)-ribonucleoside in snoRNA + S-adenosyl-L-homocysteine + H(+)</text>
        <dbReference type="Rhea" id="RHEA:78507"/>
        <dbReference type="Rhea" id="RHEA-COMP:19088"/>
        <dbReference type="Rhea" id="RHEA-COMP:19090"/>
        <dbReference type="ChEBI" id="CHEBI:15378"/>
        <dbReference type="ChEBI" id="CHEBI:57856"/>
        <dbReference type="ChEBI" id="CHEBI:59789"/>
        <dbReference type="ChEBI" id="CHEBI:167623"/>
        <dbReference type="ChEBI" id="CHEBI:172880"/>
    </reaction>
    <physiologicalReaction direction="left-to-right" evidence="3">
        <dbReference type="Rhea" id="RHEA:78508"/>
    </physiologicalReaction>
</comment>
<dbReference type="Proteomes" id="UP000230066">
    <property type="component" value="Unassembled WGS sequence"/>
</dbReference>
<comment type="catalytic activity">
    <reaction evidence="5">
        <text>a 5'-end (N(2),N(7)-dimethyl 5'-triphosphoguanosine)-ribonucleoside in snRNA + S-adenosyl-L-methionine = a 5'-end (N(2),N(2),N(7)-trimethyl 5'-triphosphoguanosine)-ribonucleoside in snRNA + S-adenosyl-L-homocysteine + H(+)</text>
        <dbReference type="Rhea" id="RHEA:78479"/>
        <dbReference type="Rhea" id="RHEA-COMP:19087"/>
        <dbReference type="Rhea" id="RHEA-COMP:19089"/>
        <dbReference type="ChEBI" id="CHEBI:15378"/>
        <dbReference type="ChEBI" id="CHEBI:57856"/>
        <dbReference type="ChEBI" id="CHEBI:59789"/>
        <dbReference type="ChEBI" id="CHEBI:167623"/>
        <dbReference type="ChEBI" id="CHEBI:172880"/>
    </reaction>
    <physiologicalReaction direction="left-to-right" evidence="5">
        <dbReference type="Rhea" id="RHEA:78480"/>
    </physiologicalReaction>
</comment>
<dbReference type="GO" id="GO:0071164">
    <property type="term" value="F:RNA cap trimethylguanosine synthase activity"/>
    <property type="evidence" value="ECO:0007669"/>
    <property type="project" value="TreeGrafter"/>
</dbReference>
<gene>
    <name evidence="9" type="ORF">D915_005069</name>
</gene>
<feature type="compositionally biased region" description="Acidic residues" evidence="8">
    <location>
        <begin position="115"/>
        <end position="128"/>
    </location>
</feature>
<dbReference type="PANTHER" id="PTHR14741:SF32">
    <property type="entry name" value="TRIMETHYLGUANOSINE SYNTHASE"/>
    <property type="match status" value="1"/>
</dbReference>
<dbReference type="CDD" id="cd02440">
    <property type="entry name" value="AdoMet_MTases"/>
    <property type="match status" value="1"/>
</dbReference>
<dbReference type="Gene3D" id="3.40.50.150">
    <property type="entry name" value="Vaccinia Virus protein VP39"/>
    <property type="match status" value="1"/>
</dbReference>
<feature type="compositionally biased region" description="Basic and acidic residues" evidence="8">
    <location>
        <begin position="38"/>
        <end position="47"/>
    </location>
</feature>
<dbReference type="EMBL" id="JXXN02001757">
    <property type="protein sequence ID" value="THD24147.1"/>
    <property type="molecule type" value="Genomic_DNA"/>
</dbReference>
<dbReference type="AlphaFoldDB" id="A0A4E0RTR7"/>
<dbReference type="Pfam" id="PF09445">
    <property type="entry name" value="Methyltransf_15"/>
    <property type="match status" value="1"/>
</dbReference>
<sequence length="646" mass="72193">MRHIRPLAAVEVSILGHPATFMFTRSFLADSFKGIRNREERPGEPHSLKSNLDGLLPTENVHSQQVSERADKSEPITKKPYSDKLTGRSVIYPKKYFLLVSPCLNTIRGEVSSSDSDDSSSSDSEDSEDRIVSPISRPDRLTHVTHPLAAASLTEGQAQVWSKQTSPDIDILNEDIDALYLQLTKLGLPTAFGSTKGTRVDSDYNQSESDSELRDDITLLRLARKYFRQHSCRPPCLMRRRSYSDLHSELTRIVGDSTTVCLSSLYHGNSSESLSDYRLIVFANLCYLLGLACSFEQSCSISLQMENLYLPRAWTSRDFNLEAFLYSCERYWRYEPSVLKPLSTNASSEKSSDIGISAELIKIGSDPQLSKYWAQRFRLFSRFNEGIQLDHDGFFSATPEAIAYHQAMRVKQSLTAKGVPVESLTVIDACSGTGANSIQFALVGFQVVAVEIDSERIRMAAHNAEIYGVQSKIKFVCADFFEWARRKLRLWHGSGLRDPSRAPSSPPYAALFMSPPWGGPTYLDSKVFDLNWIQFGPQSEATGCTFWFSIQLASQLTGGNVLLFLPRNSNMAQLPQFTQCLTSTVLWSNHHPSKLSVEIEVNVLNAKVKAISLYTGSLCNRTSDIHNRPLNALPSADAIFPTVKNE</sequence>
<evidence type="ECO:0000256" key="6">
    <source>
        <dbReference type="ARBA" id="ARBA00049075"/>
    </source>
</evidence>
<feature type="region of interest" description="Disordered" evidence="8">
    <location>
        <begin position="109"/>
        <end position="139"/>
    </location>
</feature>
<reference evidence="9" key="1">
    <citation type="submission" date="2019-03" db="EMBL/GenBank/DDBJ databases">
        <title>Improved annotation for the trematode Fasciola hepatica.</title>
        <authorList>
            <person name="Choi Y.-J."/>
            <person name="Martin J."/>
            <person name="Mitreva M."/>
        </authorList>
    </citation>
    <scope>NUCLEOTIDE SEQUENCE [LARGE SCALE GENOMIC DNA]</scope>
</reference>
<evidence type="ECO:0000313" key="10">
    <source>
        <dbReference type="Proteomes" id="UP000230066"/>
    </source>
</evidence>
<evidence type="ECO:0000256" key="2">
    <source>
        <dbReference type="ARBA" id="ARBA00025783"/>
    </source>
</evidence>